<proteinExistence type="predicted"/>
<sequence>MEKEGSSLVDRPRSVAAGEILSDGKRILLEGAGDRFRRLRRAVHTHLQPKAAETYQQIQMENARNTIFDILNDPKHHQAHAQRYAASVILRVTYGKTTPTTNTDPEVLRIRKVLENFQSVMRPGAYLVDRVPILKHLPGYGQNLLAWHHEELQLFRSQLNNVKGNVASEKADPSFAKTLLEHTGEHQLSGDEMAYLAGTLFAAGADTTSVGITNAILAAASHPEAQARVQEELDMVVGLDRAPLFEDQESLPQLQAFVHEALRWRPITPIGFPHRATKDIIWRGQRIPAGATVYGVHWAIARDPVAFPDPEKFDPQRWLDNDGNLRTDMRFFTFGFGRRVCPGQHVANRSLFINLALILWSFRIAQNPRSPIDVNAFSDGVISHAAPFEADFIPRMDEKRLRDMMETYGEFRV</sequence>
<dbReference type="EMBL" id="MU268426">
    <property type="protein sequence ID" value="KAH7904580.1"/>
    <property type="molecule type" value="Genomic_DNA"/>
</dbReference>
<protein>
    <submittedName>
        <fullName evidence="1">Cytochrome P450</fullName>
    </submittedName>
</protein>
<organism evidence="1 2">
    <name type="scientific">Hygrophoropsis aurantiaca</name>
    <dbReference type="NCBI Taxonomy" id="72124"/>
    <lineage>
        <taxon>Eukaryota</taxon>
        <taxon>Fungi</taxon>
        <taxon>Dikarya</taxon>
        <taxon>Basidiomycota</taxon>
        <taxon>Agaricomycotina</taxon>
        <taxon>Agaricomycetes</taxon>
        <taxon>Agaricomycetidae</taxon>
        <taxon>Boletales</taxon>
        <taxon>Coniophorineae</taxon>
        <taxon>Hygrophoropsidaceae</taxon>
        <taxon>Hygrophoropsis</taxon>
    </lineage>
</organism>
<reference evidence="1" key="1">
    <citation type="journal article" date="2021" name="New Phytol.">
        <title>Evolutionary innovations through gain and loss of genes in the ectomycorrhizal Boletales.</title>
        <authorList>
            <person name="Wu G."/>
            <person name="Miyauchi S."/>
            <person name="Morin E."/>
            <person name="Kuo A."/>
            <person name="Drula E."/>
            <person name="Varga T."/>
            <person name="Kohler A."/>
            <person name="Feng B."/>
            <person name="Cao Y."/>
            <person name="Lipzen A."/>
            <person name="Daum C."/>
            <person name="Hundley H."/>
            <person name="Pangilinan J."/>
            <person name="Johnson J."/>
            <person name="Barry K."/>
            <person name="LaButti K."/>
            <person name="Ng V."/>
            <person name="Ahrendt S."/>
            <person name="Min B."/>
            <person name="Choi I.G."/>
            <person name="Park H."/>
            <person name="Plett J.M."/>
            <person name="Magnuson J."/>
            <person name="Spatafora J.W."/>
            <person name="Nagy L.G."/>
            <person name="Henrissat B."/>
            <person name="Grigoriev I.V."/>
            <person name="Yang Z.L."/>
            <person name="Xu J."/>
            <person name="Martin F.M."/>
        </authorList>
    </citation>
    <scope>NUCLEOTIDE SEQUENCE</scope>
    <source>
        <strain evidence="1">ATCC 28755</strain>
    </source>
</reference>
<evidence type="ECO:0000313" key="2">
    <source>
        <dbReference type="Proteomes" id="UP000790377"/>
    </source>
</evidence>
<accession>A0ACB7ZU59</accession>
<comment type="caution">
    <text evidence="1">The sequence shown here is derived from an EMBL/GenBank/DDBJ whole genome shotgun (WGS) entry which is preliminary data.</text>
</comment>
<name>A0ACB7ZU59_9AGAM</name>
<evidence type="ECO:0000313" key="1">
    <source>
        <dbReference type="EMBL" id="KAH7904580.1"/>
    </source>
</evidence>
<gene>
    <name evidence="1" type="ORF">BJ138DRAFT_1166285</name>
</gene>
<keyword evidence="2" id="KW-1185">Reference proteome</keyword>
<dbReference type="Proteomes" id="UP000790377">
    <property type="component" value="Unassembled WGS sequence"/>
</dbReference>